<dbReference type="Proteomes" id="UP000614469">
    <property type="component" value="Unassembled WGS sequence"/>
</dbReference>
<sequence length="78" mass="9381">MKKLEKDEPQLWLDVERILTGGAKAKVYDEATEVLEKLHELAEYKGEGFRFKTQLRAFAKLYDRRLALIERWKKKNWI</sequence>
<proteinExistence type="predicted"/>
<organism evidence="1 2">
    <name type="scientific">Candidatus Desulfolinea nitratireducens</name>
    <dbReference type="NCBI Taxonomy" id="2841698"/>
    <lineage>
        <taxon>Bacteria</taxon>
        <taxon>Bacillati</taxon>
        <taxon>Chloroflexota</taxon>
        <taxon>Anaerolineae</taxon>
        <taxon>Anaerolineales</taxon>
        <taxon>Anaerolineales incertae sedis</taxon>
        <taxon>Candidatus Desulfolinea</taxon>
    </lineage>
</organism>
<dbReference type="EMBL" id="JACNJN010000123">
    <property type="protein sequence ID" value="MBC8335795.1"/>
    <property type="molecule type" value="Genomic_DNA"/>
</dbReference>
<comment type="caution">
    <text evidence="1">The sequence shown here is derived from an EMBL/GenBank/DDBJ whole genome shotgun (WGS) entry which is preliminary data.</text>
</comment>
<evidence type="ECO:0000313" key="1">
    <source>
        <dbReference type="EMBL" id="MBC8335795.1"/>
    </source>
</evidence>
<dbReference type="AlphaFoldDB" id="A0A8J6NJK5"/>
<protein>
    <submittedName>
        <fullName evidence="1">Uncharacterized protein</fullName>
    </submittedName>
</protein>
<accession>A0A8J6NJK5</accession>
<gene>
    <name evidence="1" type="ORF">H8E29_11040</name>
</gene>
<reference evidence="1 2" key="1">
    <citation type="submission" date="2020-08" db="EMBL/GenBank/DDBJ databases">
        <title>Bridging the membrane lipid divide: bacteria of the FCB group superphylum have the potential to synthesize archaeal ether lipids.</title>
        <authorList>
            <person name="Villanueva L."/>
            <person name="Von Meijenfeldt F.A.B."/>
            <person name="Westbye A.B."/>
            <person name="Yadav S."/>
            <person name="Hopmans E.C."/>
            <person name="Dutilh B.E."/>
            <person name="Sinninghe Damste J.S."/>
        </authorList>
    </citation>
    <scope>NUCLEOTIDE SEQUENCE [LARGE SCALE GENOMIC DNA]</scope>
    <source>
        <strain evidence="1">NIOZ-UU36</strain>
    </source>
</reference>
<evidence type="ECO:0000313" key="2">
    <source>
        <dbReference type="Proteomes" id="UP000614469"/>
    </source>
</evidence>
<name>A0A8J6NJK5_9CHLR</name>